<accession>A0A521CNM3</accession>
<dbReference type="EMBL" id="FXTN01000004">
    <property type="protein sequence ID" value="SMO60270.1"/>
    <property type="molecule type" value="Genomic_DNA"/>
</dbReference>
<name>A0A521CNM3_9SPHI</name>
<organism evidence="1 2">
    <name type="scientific">Pedobacter westerhofensis</name>
    <dbReference type="NCBI Taxonomy" id="425512"/>
    <lineage>
        <taxon>Bacteria</taxon>
        <taxon>Pseudomonadati</taxon>
        <taxon>Bacteroidota</taxon>
        <taxon>Sphingobacteriia</taxon>
        <taxon>Sphingobacteriales</taxon>
        <taxon>Sphingobacteriaceae</taxon>
        <taxon>Pedobacter</taxon>
    </lineage>
</organism>
<dbReference type="AlphaFoldDB" id="A0A521CNM3"/>
<protein>
    <submittedName>
        <fullName evidence="1">Uncharacterized protein</fullName>
    </submittedName>
</protein>
<sequence length="30" mass="3654">MLEKEAFNKLYVLSSPRFINVYVFKGRIQY</sequence>
<reference evidence="1 2" key="1">
    <citation type="submission" date="2017-05" db="EMBL/GenBank/DDBJ databases">
        <authorList>
            <person name="Varghese N."/>
            <person name="Submissions S."/>
        </authorList>
    </citation>
    <scope>NUCLEOTIDE SEQUENCE [LARGE SCALE GENOMIC DNA]</scope>
    <source>
        <strain evidence="1 2">DSM 19036</strain>
    </source>
</reference>
<evidence type="ECO:0000313" key="1">
    <source>
        <dbReference type="EMBL" id="SMO60270.1"/>
    </source>
</evidence>
<dbReference type="Proteomes" id="UP000320300">
    <property type="component" value="Unassembled WGS sequence"/>
</dbReference>
<evidence type="ECO:0000313" key="2">
    <source>
        <dbReference type="Proteomes" id="UP000320300"/>
    </source>
</evidence>
<keyword evidence="2" id="KW-1185">Reference proteome</keyword>
<proteinExistence type="predicted"/>
<gene>
    <name evidence="1" type="ORF">SAMN06265348_10441</name>
</gene>